<dbReference type="InterPro" id="IPR057290">
    <property type="entry name" value="CHX17_C"/>
</dbReference>
<dbReference type="PANTHER" id="PTHR32468">
    <property type="entry name" value="CATION/H + ANTIPORTER"/>
    <property type="match status" value="1"/>
</dbReference>
<feature type="transmembrane region" description="Helical" evidence="10">
    <location>
        <begin position="206"/>
        <end position="228"/>
    </location>
</feature>
<dbReference type="GO" id="GO:0006813">
    <property type="term" value="P:potassium ion transport"/>
    <property type="evidence" value="ECO:0007669"/>
    <property type="project" value="UniProtKB-KW"/>
</dbReference>
<feature type="domain" description="Cation/H(+) antiporter central" evidence="12">
    <location>
        <begin position="502"/>
        <end position="623"/>
    </location>
</feature>
<comment type="similarity">
    <text evidence="9">Belongs to the monovalent cation:proton antiporter 2 (CPA2) transporter (TC 2.A.37) family. CHX (TC 2.A.37.4) subfamily.</text>
</comment>
<dbReference type="GO" id="GO:1902600">
    <property type="term" value="P:proton transmembrane transport"/>
    <property type="evidence" value="ECO:0007669"/>
    <property type="project" value="InterPro"/>
</dbReference>
<dbReference type="AlphaFoldDB" id="A0AAW1W4W2"/>
<dbReference type="EMBL" id="JBEDUW010000007">
    <property type="protein sequence ID" value="KAK9913795.1"/>
    <property type="molecule type" value="Genomic_DNA"/>
</dbReference>
<feature type="transmembrane region" description="Helical" evidence="10">
    <location>
        <begin position="240"/>
        <end position="263"/>
    </location>
</feature>
<evidence type="ECO:0008006" key="16">
    <source>
        <dbReference type="Google" id="ProtNLM"/>
    </source>
</evidence>
<reference evidence="14 15" key="1">
    <citation type="journal article" date="2023" name="G3 (Bethesda)">
        <title>A chromosome-length genome assembly and annotation of blackberry (Rubus argutus, cv. 'Hillquist').</title>
        <authorList>
            <person name="Bruna T."/>
            <person name="Aryal R."/>
            <person name="Dudchenko O."/>
            <person name="Sargent D.J."/>
            <person name="Mead D."/>
            <person name="Buti M."/>
            <person name="Cavallini A."/>
            <person name="Hytonen T."/>
            <person name="Andres J."/>
            <person name="Pham M."/>
            <person name="Weisz D."/>
            <person name="Mascagni F."/>
            <person name="Usai G."/>
            <person name="Natali L."/>
            <person name="Bassil N."/>
            <person name="Fernandez G.E."/>
            <person name="Lomsadze A."/>
            <person name="Armour M."/>
            <person name="Olukolu B."/>
            <person name="Poorten T."/>
            <person name="Britton C."/>
            <person name="Davik J."/>
            <person name="Ashrafi H."/>
            <person name="Aiden E.L."/>
            <person name="Borodovsky M."/>
            <person name="Worthington M."/>
        </authorList>
    </citation>
    <scope>NUCLEOTIDE SEQUENCE [LARGE SCALE GENOMIC DNA]</scope>
    <source>
        <strain evidence="14">PI 553951</strain>
    </source>
</reference>
<dbReference type="InterPro" id="IPR050794">
    <property type="entry name" value="CPA2_transporter"/>
</dbReference>
<evidence type="ECO:0000256" key="3">
    <source>
        <dbReference type="ARBA" id="ARBA00022538"/>
    </source>
</evidence>
<feature type="transmembrane region" description="Helical" evidence="10">
    <location>
        <begin position="275"/>
        <end position="296"/>
    </location>
</feature>
<evidence type="ECO:0000256" key="10">
    <source>
        <dbReference type="SAM" id="Phobius"/>
    </source>
</evidence>
<evidence type="ECO:0000259" key="12">
    <source>
        <dbReference type="Pfam" id="PF23256"/>
    </source>
</evidence>
<dbReference type="Pfam" id="PF00999">
    <property type="entry name" value="Na_H_Exchanger"/>
    <property type="match status" value="1"/>
</dbReference>
<accession>A0AAW1W4W2</accession>
<feature type="domain" description="Cation/H(+) antiporter C-terminal" evidence="13">
    <location>
        <begin position="635"/>
        <end position="781"/>
    </location>
</feature>
<evidence type="ECO:0000256" key="2">
    <source>
        <dbReference type="ARBA" id="ARBA00022448"/>
    </source>
</evidence>
<dbReference type="Proteomes" id="UP001457282">
    <property type="component" value="Unassembled WGS sequence"/>
</dbReference>
<feature type="transmembrane region" description="Helical" evidence="10">
    <location>
        <begin position="417"/>
        <end position="440"/>
    </location>
</feature>
<feature type="transmembrane region" description="Helical" evidence="10">
    <location>
        <begin position="142"/>
        <end position="162"/>
    </location>
</feature>
<dbReference type="Pfam" id="PF23259">
    <property type="entry name" value="CHX17_C"/>
    <property type="match status" value="1"/>
</dbReference>
<evidence type="ECO:0000256" key="6">
    <source>
        <dbReference type="ARBA" id="ARBA00022989"/>
    </source>
</evidence>
<dbReference type="GO" id="GO:0016020">
    <property type="term" value="C:membrane"/>
    <property type="evidence" value="ECO:0007669"/>
    <property type="project" value="UniProtKB-SubCell"/>
</dbReference>
<feature type="transmembrane region" description="Helical" evidence="10">
    <location>
        <begin position="44"/>
        <end position="61"/>
    </location>
</feature>
<feature type="domain" description="Cation/H+ exchanger transmembrane" evidence="11">
    <location>
        <begin position="54"/>
        <end position="436"/>
    </location>
</feature>
<evidence type="ECO:0000256" key="1">
    <source>
        <dbReference type="ARBA" id="ARBA00004141"/>
    </source>
</evidence>
<feature type="transmembrane region" description="Helical" evidence="10">
    <location>
        <begin position="360"/>
        <end position="381"/>
    </location>
</feature>
<keyword evidence="3" id="KW-0633">Potassium transport</keyword>
<dbReference type="GO" id="GO:0012505">
    <property type="term" value="C:endomembrane system"/>
    <property type="evidence" value="ECO:0007669"/>
    <property type="project" value="TreeGrafter"/>
</dbReference>
<feature type="transmembrane region" description="Helical" evidence="10">
    <location>
        <begin position="110"/>
        <end position="130"/>
    </location>
</feature>
<evidence type="ECO:0000256" key="8">
    <source>
        <dbReference type="ARBA" id="ARBA00023136"/>
    </source>
</evidence>
<organism evidence="14 15">
    <name type="scientific">Rubus argutus</name>
    <name type="common">Southern blackberry</name>
    <dbReference type="NCBI Taxonomy" id="59490"/>
    <lineage>
        <taxon>Eukaryota</taxon>
        <taxon>Viridiplantae</taxon>
        <taxon>Streptophyta</taxon>
        <taxon>Embryophyta</taxon>
        <taxon>Tracheophyta</taxon>
        <taxon>Spermatophyta</taxon>
        <taxon>Magnoliopsida</taxon>
        <taxon>eudicotyledons</taxon>
        <taxon>Gunneridae</taxon>
        <taxon>Pentapetalae</taxon>
        <taxon>rosids</taxon>
        <taxon>fabids</taxon>
        <taxon>Rosales</taxon>
        <taxon>Rosaceae</taxon>
        <taxon>Rosoideae</taxon>
        <taxon>Rosoideae incertae sedis</taxon>
        <taxon>Rubus</taxon>
    </lineage>
</organism>
<evidence type="ECO:0000256" key="7">
    <source>
        <dbReference type="ARBA" id="ARBA00023065"/>
    </source>
</evidence>
<sequence>MATSSNATQSIDLGKSGAPQFCAFLHSTGSRGIWFERNHLEHPYPLVLAKIILVTFISQVLHCFLKPLGQTKFVCNLLAGIILGPSVIGHNKEFRNTLFGEKEQFPLFDVIATLGVIYSMFLISVKLDLAMVKRTAKTSWKIILATLLCPTVVFFSIIYPLVHTVPGFNGGKAMLFFTMCSLSFTYFPVVAQALDELNLLTSELGQLALSSAILNDALQLFLTSLLLVVGQESAMKGIKIFLSLFALVIFTIYVARPLMLLTVKNTPEGREMNEIYVVAIQVGVLVMAFMSDAVGLKHTTGPIILGLAIPDGQQLGKTLIAKTEFLVSEFLLPIFYFQIGTRIDLYNISHRKNFTQLQSIITVFYAAKTVGVTLAGLSSKISFKNSLVLSMMLNIKGIIELIFYNRWYALQIISDQFFTQLVLSLLAMTMIVTPIVRFSYSPQIGLGSKANDPQFRINIQSMPSKLETFRIVCCVHNEESVHNMITLLEASNPTEESPITAYVVHAVQFIGRSAPLLVPYEEHKKKFKRSDTPSNQIMRAFENYTKNSRGPVRIQAYTMVAPYKSMHQTIFRLAQDKLVPLIIIPFHENHQSLVETGHIRHFNLNVEAYSPCTVGILVDRGFPCRMSSSSFFCNIAVFFIGGPDDREALAYASRMADNPEVGITVFRIIVRITKGKAKEEEETEFKLDKSLIDEFKLRNLGNDQLNWQDIEVDDCVQVMTAISRSQGQYDLVMVGRRHSEISLRNEEMVEFVQYPELGVIGDMLASSDFCGGMVNVLVMQESRDLGIGAFRCDSMKNSESGFKFSA</sequence>
<protein>
    <recommendedName>
        <fullName evidence="16">Cation/H+ exchanger domain-containing protein</fullName>
    </recommendedName>
</protein>
<gene>
    <name evidence="14" type="ORF">M0R45_037603</name>
</gene>
<feature type="transmembrane region" description="Helical" evidence="10">
    <location>
        <begin position="387"/>
        <end position="405"/>
    </location>
</feature>
<evidence type="ECO:0000313" key="15">
    <source>
        <dbReference type="Proteomes" id="UP001457282"/>
    </source>
</evidence>
<keyword evidence="6 10" id="KW-1133">Transmembrane helix</keyword>
<comment type="caution">
    <text evidence="14">The sequence shown here is derived from an EMBL/GenBank/DDBJ whole genome shotgun (WGS) entry which is preliminary data.</text>
</comment>
<keyword evidence="15" id="KW-1185">Reference proteome</keyword>
<dbReference type="GO" id="GO:0006885">
    <property type="term" value="P:regulation of pH"/>
    <property type="evidence" value="ECO:0007669"/>
    <property type="project" value="TreeGrafter"/>
</dbReference>
<evidence type="ECO:0000256" key="5">
    <source>
        <dbReference type="ARBA" id="ARBA00022958"/>
    </source>
</evidence>
<dbReference type="InterPro" id="IPR038770">
    <property type="entry name" value="Na+/solute_symporter_sf"/>
</dbReference>
<dbReference type="PANTHER" id="PTHR32468:SF108">
    <property type="entry name" value="CATION_H(+) ANTIPORTER 15-LIKE"/>
    <property type="match status" value="1"/>
</dbReference>
<dbReference type="InterPro" id="IPR057291">
    <property type="entry name" value="CHX17_2nd"/>
</dbReference>
<dbReference type="InterPro" id="IPR006153">
    <property type="entry name" value="Cation/H_exchanger_TM"/>
</dbReference>
<comment type="subcellular location">
    <subcellularLocation>
        <location evidence="1">Membrane</location>
        <topology evidence="1">Multi-pass membrane protein</topology>
    </subcellularLocation>
</comment>
<keyword evidence="4 10" id="KW-0812">Transmembrane</keyword>
<proteinExistence type="inferred from homology"/>
<dbReference type="GO" id="GO:0015297">
    <property type="term" value="F:antiporter activity"/>
    <property type="evidence" value="ECO:0007669"/>
    <property type="project" value="InterPro"/>
</dbReference>
<keyword evidence="5" id="KW-0630">Potassium</keyword>
<evidence type="ECO:0000256" key="4">
    <source>
        <dbReference type="ARBA" id="ARBA00022692"/>
    </source>
</evidence>
<evidence type="ECO:0000256" key="9">
    <source>
        <dbReference type="ARBA" id="ARBA00038341"/>
    </source>
</evidence>
<feature type="transmembrane region" description="Helical" evidence="10">
    <location>
        <begin position="73"/>
        <end position="90"/>
    </location>
</feature>
<keyword evidence="7" id="KW-0406">Ion transport</keyword>
<dbReference type="Pfam" id="PF23256">
    <property type="entry name" value="CHX17_2nd"/>
    <property type="match status" value="1"/>
</dbReference>
<keyword evidence="2" id="KW-0813">Transport</keyword>
<evidence type="ECO:0000313" key="14">
    <source>
        <dbReference type="EMBL" id="KAK9913795.1"/>
    </source>
</evidence>
<evidence type="ECO:0000259" key="13">
    <source>
        <dbReference type="Pfam" id="PF23259"/>
    </source>
</evidence>
<dbReference type="Gene3D" id="1.20.1530.20">
    <property type="match status" value="1"/>
</dbReference>
<keyword evidence="8 10" id="KW-0472">Membrane</keyword>
<evidence type="ECO:0000259" key="11">
    <source>
        <dbReference type="Pfam" id="PF00999"/>
    </source>
</evidence>
<name>A0AAW1W4W2_RUBAR</name>